<sequence>MQGLHHQEDQASSCTLDHHHPCKGPS</sequence>
<evidence type="ECO:0000256" key="1">
    <source>
        <dbReference type="SAM" id="MobiDB-lite"/>
    </source>
</evidence>
<dbReference type="EMBL" id="CAJNON010002880">
    <property type="protein sequence ID" value="CAF1518237.1"/>
    <property type="molecule type" value="Genomic_DNA"/>
</dbReference>
<gene>
    <name evidence="2" type="ORF">VCS650_LOCUS43145</name>
</gene>
<feature type="non-terminal residue" evidence="2">
    <location>
        <position position="26"/>
    </location>
</feature>
<comment type="caution">
    <text evidence="2">The sequence shown here is derived from an EMBL/GenBank/DDBJ whole genome shotgun (WGS) entry which is preliminary data.</text>
</comment>
<dbReference type="Proteomes" id="UP000663891">
    <property type="component" value="Unassembled WGS sequence"/>
</dbReference>
<dbReference type="AlphaFoldDB" id="A0A815U6R1"/>
<feature type="region of interest" description="Disordered" evidence="1">
    <location>
        <begin position="1"/>
        <end position="26"/>
    </location>
</feature>
<name>A0A815U6R1_9BILA</name>
<reference evidence="2" key="1">
    <citation type="submission" date="2021-02" db="EMBL/GenBank/DDBJ databases">
        <authorList>
            <person name="Nowell W R."/>
        </authorList>
    </citation>
    <scope>NUCLEOTIDE SEQUENCE</scope>
</reference>
<evidence type="ECO:0000313" key="3">
    <source>
        <dbReference type="Proteomes" id="UP000663891"/>
    </source>
</evidence>
<proteinExistence type="predicted"/>
<protein>
    <submittedName>
        <fullName evidence="2">Uncharacterized protein</fullName>
    </submittedName>
</protein>
<accession>A0A815U6R1</accession>
<organism evidence="2 3">
    <name type="scientific">Adineta steineri</name>
    <dbReference type="NCBI Taxonomy" id="433720"/>
    <lineage>
        <taxon>Eukaryota</taxon>
        <taxon>Metazoa</taxon>
        <taxon>Spiralia</taxon>
        <taxon>Gnathifera</taxon>
        <taxon>Rotifera</taxon>
        <taxon>Eurotatoria</taxon>
        <taxon>Bdelloidea</taxon>
        <taxon>Adinetida</taxon>
        <taxon>Adinetidae</taxon>
        <taxon>Adineta</taxon>
    </lineage>
</organism>
<evidence type="ECO:0000313" key="2">
    <source>
        <dbReference type="EMBL" id="CAF1518237.1"/>
    </source>
</evidence>